<dbReference type="EMBL" id="BMJC01000003">
    <property type="protein sequence ID" value="GGB07605.1"/>
    <property type="molecule type" value="Genomic_DNA"/>
</dbReference>
<keyword evidence="2" id="KW-1185">Reference proteome</keyword>
<evidence type="ECO:0000313" key="2">
    <source>
        <dbReference type="Proteomes" id="UP000607559"/>
    </source>
</evidence>
<dbReference type="AlphaFoldDB" id="A0A8J2UEQ1"/>
<dbReference type="RefSeq" id="WP_188933740.1">
    <property type="nucleotide sequence ID" value="NZ_BMJC01000003.1"/>
</dbReference>
<dbReference type="Proteomes" id="UP000607559">
    <property type="component" value="Unassembled WGS sequence"/>
</dbReference>
<proteinExistence type="predicted"/>
<reference evidence="1" key="2">
    <citation type="submission" date="2020-09" db="EMBL/GenBank/DDBJ databases">
        <authorList>
            <person name="Sun Q."/>
            <person name="Zhou Y."/>
        </authorList>
    </citation>
    <scope>NUCLEOTIDE SEQUENCE</scope>
    <source>
        <strain evidence="1">CGMCC 1.15448</strain>
    </source>
</reference>
<evidence type="ECO:0000313" key="1">
    <source>
        <dbReference type="EMBL" id="GGB07605.1"/>
    </source>
</evidence>
<reference evidence="1" key="1">
    <citation type="journal article" date="2014" name="Int. J. Syst. Evol. Microbiol.">
        <title>Complete genome sequence of Corynebacterium casei LMG S-19264T (=DSM 44701T), isolated from a smear-ripened cheese.</title>
        <authorList>
            <consortium name="US DOE Joint Genome Institute (JGI-PGF)"/>
            <person name="Walter F."/>
            <person name="Albersmeier A."/>
            <person name="Kalinowski J."/>
            <person name="Ruckert C."/>
        </authorList>
    </citation>
    <scope>NUCLEOTIDE SEQUENCE</scope>
    <source>
        <strain evidence="1">CGMCC 1.15448</strain>
    </source>
</reference>
<accession>A0A8J2UEQ1</accession>
<protein>
    <recommendedName>
        <fullName evidence="3">DUF1292 domain-containing protein</fullName>
    </recommendedName>
</protein>
<sequence length="93" mass="10807">MASFGELKPNTYYLIQVDADSDIELVSLILQTKETVLLRSYLPAAEDFFKYQDEPIFKLVEEVDEETAEQLESLYQAQTVETEEYVEEEGEEE</sequence>
<evidence type="ECO:0008006" key="3">
    <source>
        <dbReference type="Google" id="ProtNLM"/>
    </source>
</evidence>
<gene>
    <name evidence="1" type="ORF">GCM10011511_33870</name>
</gene>
<name>A0A8J2UEQ1_9BACT</name>
<organism evidence="1 2">
    <name type="scientific">Puia dinghuensis</name>
    <dbReference type="NCBI Taxonomy" id="1792502"/>
    <lineage>
        <taxon>Bacteria</taxon>
        <taxon>Pseudomonadati</taxon>
        <taxon>Bacteroidota</taxon>
        <taxon>Chitinophagia</taxon>
        <taxon>Chitinophagales</taxon>
        <taxon>Chitinophagaceae</taxon>
        <taxon>Puia</taxon>
    </lineage>
</organism>
<comment type="caution">
    <text evidence="1">The sequence shown here is derived from an EMBL/GenBank/DDBJ whole genome shotgun (WGS) entry which is preliminary data.</text>
</comment>